<dbReference type="AlphaFoldDB" id="A0A380A4W0"/>
<dbReference type="PANTHER" id="PTHR22893">
    <property type="entry name" value="NADH OXIDOREDUCTASE-RELATED"/>
    <property type="match status" value="1"/>
</dbReference>
<dbReference type="InterPro" id="IPR001155">
    <property type="entry name" value="OxRdtase_FMN_N"/>
</dbReference>
<dbReference type="Gene3D" id="3.20.20.70">
    <property type="entry name" value="Aldolase class I"/>
    <property type="match status" value="1"/>
</dbReference>
<dbReference type="GO" id="GO:0016628">
    <property type="term" value="F:oxidoreductase activity, acting on the CH-CH group of donors, NAD or NADP as acceptor"/>
    <property type="evidence" value="ECO:0007669"/>
    <property type="project" value="UniProtKB-ARBA"/>
</dbReference>
<feature type="domain" description="NADH:flavin oxidoreductase/NADH oxidase N-terminal" evidence="4">
    <location>
        <begin position="2"/>
        <end position="338"/>
    </location>
</feature>
<dbReference type="NCBIfam" id="NF007899">
    <property type="entry name" value="PRK10605.1"/>
    <property type="match status" value="1"/>
</dbReference>
<comment type="cofactor">
    <cofactor evidence="1">
        <name>FMN</name>
        <dbReference type="ChEBI" id="CHEBI:58210"/>
    </cofactor>
</comment>
<dbReference type="EMBL" id="UGYO01000001">
    <property type="protein sequence ID" value="SUI74267.1"/>
    <property type="molecule type" value="Genomic_DNA"/>
</dbReference>
<evidence type="ECO:0000313" key="6">
    <source>
        <dbReference type="Proteomes" id="UP000254069"/>
    </source>
</evidence>
<dbReference type="InterPro" id="IPR045247">
    <property type="entry name" value="Oye-like"/>
</dbReference>
<gene>
    <name evidence="5" type="primary">nemA_2</name>
    <name evidence="5" type="ORF">NCTC10738_02265</name>
</gene>
<dbReference type="SUPFAM" id="SSF51395">
    <property type="entry name" value="FMN-linked oxidoreductases"/>
    <property type="match status" value="1"/>
</dbReference>
<reference evidence="5 6" key="1">
    <citation type="submission" date="2018-06" db="EMBL/GenBank/DDBJ databases">
        <authorList>
            <consortium name="Pathogen Informatics"/>
            <person name="Doyle S."/>
        </authorList>
    </citation>
    <scope>NUCLEOTIDE SEQUENCE [LARGE SCALE GENOMIC DNA]</scope>
    <source>
        <strain evidence="5 6">NCTC10738</strain>
    </source>
</reference>
<dbReference type="InterPro" id="IPR013785">
    <property type="entry name" value="Aldolase_TIM"/>
</dbReference>
<organism evidence="5 6">
    <name type="scientific">Shewanella algae</name>
    <dbReference type="NCBI Taxonomy" id="38313"/>
    <lineage>
        <taxon>Bacteria</taxon>
        <taxon>Pseudomonadati</taxon>
        <taxon>Pseudomonadota</taxon>
        <taxon>Gammaproteobacteria</taxon>
        <taxon>Alteromonadales</taxon>
        <taxon>Shewanellaceae</taxon>
        <taxon>Shewanella</taxon>
    </lineage>
</organism>
<evidence type="ECO:0000256" key="3">
    <source>
        <dbReference type="ARBA" id="ARBA00023002"/>
    </source>
</evidence>
<evidence type="ECO:0000313" key="5">
    <source>
        <dbReference type="EMBL" id="SUI74267.1"/>
    </source>
</evidence>
<dbReference type="GO" id="GO:0005829">
    <property type="term" value="C:cytosol"/>
    <property type="evidence" value="ECO:0007669"/>
    <property type="project" value="TreeGrafter"/>
</dbReference>
<dbReference type="Pfam" id="PF00724">
    <property type="entry name" value="Oxidored_FMN"/>
    <property type="match status" value="1"/>
</dbReference>
<dbReference type="PANTHER" id="PTHR22893:SF135">
    <property type="entry name" value="NAD(P)H:FLAVIN OXIDOREDUCTASE SYE2"/>
    <property type="match status" value="1"/>
</dbReference>
<dbReference type="EC" id="1.-.-.-" evidence="5"/>
<protein>
    <submittedName>
        <fullName evidence="5">N-ethylmaleimide reductase</fullName>
        <ecNumber evidence="5">1.-.-.-</ecNumber>
    </submittedName>
</protein>
<dbReference type="Proteomes" id="UP000254069">
    <property type="component" value="Unassembled WGS sequence"/>
</dbReference>
<dbReference type="RefSeq" id="WP_107005175.1">
    <property type="nucleotide sequence ID" value="NZ_JADZHC010000081.1"/>
</dbReference>
<evidence type="ECO:0000256" key="2">
    <source>
        <dbReference type="ARBA" id="ARBA00005979"/>
    </source>
</evidence>
<evidence type="ECO:0000259" key="4">
    <source>
        <dbReference type="Pfam" id="PF00724"/>
    </source>
</evidence>
<dbReference type="GO" id="GO:0010181">
    <property type="term" value="F:FMN binding"/>
    <property type="evidence" value="ECO:0007669"/>
    <property type="project" value="InterPro"/>
</dbReference>
<dbReference type="FunFam" id="3.20.20.70:FF:000059">
    <property type="entry name" value="N-ethylmaleimide reductase, FMN-linked"/>
    <property type="match status" value="1"/>
</dbReference>
<dbReference type="CDD" id="cd02933">
    <property type="entry name" value="OYE_like_FMN"/>
    <property type="match status" value="1"/>
</dbReference>
<evidence type="ECO:0000256" key="1">
    <source>
        <dbReference type="ARBA" id="ARBA00001917"/>
    </source>
</evidence>
<name>A0A380A4W0_9GAMM</name>
<keyword evidence="6" id="KW-1185">Reference proteome</keyword>
<keyword evidence="3 5" id="KW-0560">Oxidoreductase</keyword>
<comment type="similarity">
    <text evidence="2">Belongs to the NADH:flavin oxidoreductase/NADH oxidase family.</text>
</comment>
<accession>A0A380A4W0</accession>
<proteinExistence type="inferred from homology"/>
<sequence>MSLFVPYSLKGLYLSNRVVMAPMTRSRTSQPGNIPNAMMAEYYRQRASAGLIITEATQISDDSQGYSFTPGIYTQEQLQGWRLVTRAVHDAGGRIFNQLWHVGRVSHPVFQKGEAPIAPSAIAPTATQVWVSNGSDGGLMVDCPEPRAMTQADIDRVVNDFANAAVNAVEAGFDGIEVHGGNGYLIDQFLRTNSNKRNDAYGGTKANRVRFLLQVVDAIAERIGPERVGIRLAPYVTFKDMACPEIVDTILLAAAELNKRGVAYLHLSEADWDDAPEIPESFRRSLRHAFPGCIIVAGRYDLERAETVLEQGYADLVAFGRPFISNPDLPKRLQLGKPLAPLGIGPLFGGGAEGYTDYPALQPLEVGQ</sequence>